<dbReference type="InterPro" id="IPR000873">
    <property type="entry name" value="AMP-dep_synth/lig_dom"/>
</dbReference>
<dbReference type="SUPFAM" id="SSF56801">
    <property type="entry name" value="Acetyl-CoA synthetase-like"/>
    <property type="match status" value="1"/>
</dbReference>
<dbReference type="STRING" id="1642647.PSM36_1557"/>
<keyword evidence="5" id="KW-1185">Reference proteome</keyword>
<evidence type="ECO:0000313" key="4">
    <source>
        <dbReference type="EMBL" id="SCD20377.1"/>
    </source>
</evidence>
<accession>A0A1R3T713</accession>
<dbReference type="KEGG" id="psac:PSM36_1557"/>
<keyword evidence="1" id="KW-0547">Nucleotide-binding</keyword>
<dbReference type="Gene3D" id="3.40.50.12780">
    <property type="entry name" value="N-terminal domain of ligase-like"/>
    <property type="match status" value="1"/>
</dbReference>
<dbReference type="GO" id="GO:0004467">
    <property type="term" value="F:long-chain fatty acid-CoA ligase activity"/>
    <property type="evidence" value="ECO:0007669"/>
    <property type="project" value="TreeGrafter"/>
</dbReference>
<name>A0A1R3T713_9BACT</name>
<sequence length="638" mass="70130">MVVIFAPAIQSNDYMENNTILDLLKEAVEKYGDRPYLHEARKGTQYTSLTYKQVQEQSLQFAAGLIALGIEAGDRIALISEGKNNWVIGELGILHAGAASVPLSVKLQTEQDLSFRINHSGCVAVLASDQQIAKLRPMKGLFSTVKHYILLDPEDQPENDEQSFESVTEAGKRLLETNPSVLKERMETVKPDSLANISYTSGTTANPKGIMLTHGNYVCNAGQAVDILNGIPPHYCTLLILPWDHSFGHTAGIYTFMKCGASIASVAMGKSPMEILRNVPKSIKAINPHILMSVPALASNFRKSIEAEIEKKGKFTASLFRRALKTAYAYNKEGYNKGGRGRLMLSIYDKLIFSKIRQSFASNMDFFIGGGALLDIELQRFFYAIGIPMYQGYGLSEATPIISANSPHAHKLGSSGKPVPRMDIKIVDDNLKEVSIGEKGEIIIRGGNVMKGYWKNPQATAETIVDGWLRTGDMGYIDKDGYLYVLGRTKSLLISDDGEKFSPEGIEESIVSTSPFIDQCVLYNNQSPYTTALIVPNAAELQKVKADPEQAALLIEKAINAYRSGGKHDGLFPHRWIPSAFAVIEEPFSEKNGLVNSTMKIVKHKVYETYASKIASLYTPEGKPATSAENLEALEKIL</sequence>
<dbReference type="Proteomes" id="UP000187464">
    <property type="component" value="Chromosome I"/>
</dbReference>
<feature type="domain" description="AMP-dependent synthetase/ligase" evidence="3">
    <location>
        <begin position="25"/>
        <end position="454"/>
    </location>
</feature>
<keyword evidence="2" id="KW-0067">ATP-binding</keyword>
<dbReference type="Pfam" id="PF00501">
    <property type="entry name" value="AMP-binding"/>
    <property type="match status" value="1"/>
</dbReference>
<dbReference type="PANTHER" id="PTHR43272:SF33">
    <property type="entry name" value="AMP-BINDING DOMAIN-CONTAINING PROTEIN-RELATED"/>
    <property type="match status" value="1"/>
</dbReference>
<protein>
    <submittedName>
        <fullName evidence="4">Long-chain acyl-CoA synthetase</fullName>
    </submittedName>
</protein>
<dbReference type="PANTHER" id="PTHR43272">
    <property type="entry name" value="LONG-CHAIN-FATTY-ACID--COA LIGASE"/>
    <property type="match status" value="1"/>
</dbReference>
<organism evidence="4 5">
    <name type="scientific">Proteiniphilum saccharofermentans</name>
    <dbReference type="NCBI Taxonomy" id="1642647"/>
    <lineage>
        <taxon>Bacteria</taxon>
        <taxon>Pseudomonadati</taxon>
        <taxon>Bacteroidota</taxon>
        <taxon>Bacteroidia</taxon>
        <taxon>Bacteroidales</taxon>
        <taxon>Dysgonomonadaceae</taxon>
        <taxon>Proteiniphilum</taxon>
    </lineage>
</organism>
<reference evidence="4 5" key="1">
    <citation type="submission" date="2016-08" db="EMBL/GenBank/DDBJ databases">
        <authorList>
            <person name="Seilhamer J.J."/>
        </authorList>
    </citation>
    <scope>NUCLEOTIDE SEQUENCE [LARGE SCALE GENOMIC DNA]</scope>
    <source>
        <strain evidence="4">M3/6</strain>
    </source>
</reference>
<dbReference type="GO" id="GO:0005524">
    <property type="term" value="F:ATP binding"/>
    <property type="evidence" value="ECO:0007669"/>
    <property type="project" value="UniProtKB-KW"/>
</dbReference>
<proteinExistence type="predicted"/>
<dbReference type="AlphaFoldDB" id="A0A1R3T713"/>
<dbReference type="EMBL" id="LT605205">
    <property type="protein sequence ID" value="SCD20377.1"/>
    <property type="molecule type" value="Genomic_DNA"/>
</dbReference>
<evidence type="ECO:0000259" key="3">
    <source>
        <dbReference type="Pfam" id="PF00501"/>
    </source>
</evidence>
<evidence type="ECO:0000256" key="1">
    <source>
        <dbReference type="ARBA" id="ARBA00022741"/>
    </source>
</evidence>
<dbReference type="Pfam" id="PF23562">
    <property type="entry name" value="AMP-binding_C_3"/>
    <property type="match status" value="1"/>
</dbReference>
<evidence type="ECO:0000256" key="2">
    <source>
        <dbReference type="ARBA" id="ARBA00022840"/>
    </source>
</evidence>
<dbReference type="InterPro" id="IPR042099">
    <property type="entry name" value="ANL_N_sf"/>
</dbReference>
<evidence type="ECO:0000313" key="5">
    <source>
        <dbReference type="Proteomes" id="UP000187464"/>
    </source>
</evidence>
<dbReference type="GO" id="GO:0016020">
    <property type="term" value="C:membrane"/>
    <property type="evidence" value="ECO:0007669"/>
    <property type="project" value="TreeGrafter"/>
</dbReference>
<gene>
    <name evidence="4" type="ORF">PSM36_1557</name>
</gene>